<dbReference type="GO" id="GO:0005783">
    <property type="term" value="C:endoplasmic reticulum"/>
    <property type="evidence" value="ECO:0007669"/>
    <property type="project" value="TreeGrafter"/>
</dbReference>
<protein>
    <submittedName>
        <fullName evidence="2">Uncharacterized protein</fullName>
    </submittedName>
</protein>
<keyword evidence="1" id="KW-0812">Transmembrane</keyword>
<dbReference type="InterPro" id="IPR050997">
    <property type="entry name" value="MAPEG"/>
</dbReference>
<dbReference type="OrthoDB" id="410651at2759"/>
<dbReference type="PANTHER" id="PTHR10250:SF22">
    <property type="entry name" value="MICROSOMAL GLUTATHIONE S-TRANSFERASE"/>
    <property type="match status" value="1"/>
</dbReference>
<feature type="non-terminal residue" evidence="2">
    <location>
        <position position="1"/>
    </location>
</feature>
<dbReference type="Gene3D" id="1.20.120.550">
    <property type="entry name" value="Membrane associated eicosanoid/glutathione metabolism-like domain"/>
    <property type="match status" value="1"/>
</dbReference>
<dbReference type="Proteomes" id="UP000428333">
    <property type="component" value="Linkage Group LG01"/>
</dbReference>
<keyword evidence="1" id="KW-1133">Transmembrane helix</keyword>
<dbReference type="SUPFAM" id="SSF161084">
    <property type="entry name" value="MAPEG domain-like"/>
    <property type="match status" value="2"/>
</dbReference>
<dbReference type="EMBL" id="QEFC01000096">
    <property type="protein sequence ID" value="KAE9466299.1"/>
    <property type="molecule type" value="Genomic_DNA"/>
</dbReference>
<dbReference type="GO" id="GO:0005635">
    <property type="term" value="C:nuclear envelope"/>
    <property type="evidence" value="ECO:0007669"/>
    <property type="project" value="TreeGrafter"/>
</dbReference>
<gene>
    <name evidence="2" type="ORF">C3L33_01787</name>
</gene>
<evidence type="ECO:0000256" key="1">
    <source>
        <dbReference type="SAM" id="Phobius"/>
    </source>
</evidence>
<dbReference type="AlphaFoldDB" id="A0A6A4MI43"/>
<proteinExistence type="predicted"/>
<feature type="transmembrane region" description="Helical" evidence="1">
    <location>
        <begin position="12"/>
        <end position="29"/>
    </location>
</feature>
<name>A0A6A4MI43_9ERIC</name>
<organism evidence="2 3">
    <name type="scientific">Rhododendron williamsianum</name>
    <dbReference type="NCBI Taxonomy" id="262921"/>
    <lineage>
        <taxon>Eukaryota</taxon>
        <taxon>Viridiplantae</taxon>
        <taxon>Streptophyta</taxon>
        <taxon>Embryophyta</taxon>
        <taxon>Tracheophyta</taxon>
        <taxon>Spermatophyta</taxon>
        <taxon>Magnoliopsida</taxon>
        <taxon>eudicotyledons</taxon>
        <taxon>Gunneridae</taxon>
        <taxon>Pentapetalae</taxon>
        <taxon>asterids</taxon>
        <taxon>Ericales</taxon>
        <taxon>Ericaceae</taxon>
        <taxon>Ericoideae</taxon>
        <taxon>Rhodoreae</taxon>
        <taxon>Rhododendron</taxon>
    </lineage>
</organism>
<evidence type="ECO:0000313" key="2">
    <source>
        <dbReference type="EMBL" id="KAE9466299.1"/>
    </source>
</evidence>
<dbReference type="GO" id="GO:0004364">
    <property type="term" value="F:glutathione transferase activity"/>
    <property type="evidence" value="ECO:0007669"/>
    <property type="project" value="TreeGrafter"/>
</dbReference>
<sequence>MAGVELIPGEYGYVILTLVLYCFLNVWMAERVLKARKMYAIFSIQIISAGKKMAGIEHLVLEGYGYVVLTLVFYCFFNFWMAFQVGKARKK</sequence>
<comment type="caution">
    <text evidence="2">The sequence shown here is derived from an EMBL/GenBank/DDBJ whole genome shotgun (WGS) entry which is preliminary data.</text>
</comment>
<dbReference type="InterPro" id="IPR023352">
    <property type="entry name" value="MAPEG-like_dom_sf"/>
</dbReference>
<keyword evidence="3" id="KW-1185">Reference proteome</keyword>
<accession>A0A6A4MI43</accession>
<dbReference type="GO" id="GO:0004602">
    <property type="term" value="F:glutathione peroxidase activity"/>
    <property type="evidence" value="ECO:0007669"/>
    <property type="project" value="TreeGrafter"/>
</dbReference>
<keyword evidence="1" id="KW-0472">Membrane</keyword>
<feature type="transmembrane region" description="Helical" evidence="1">
    <location>
        <begin position="63"/>
        <end position="83"/>
    </location>
</feature>
<evidence type="ECO:0000313" key="3">
    <source>
        <dbReference type="Proteomes" id="UP000428333"/>
    </source>
</evidence>
<dbReference type="PANTHER" id="PTHR10250">
    <property type="entry name" value="MICROSOMAL GLUTATHIONE S-TRANSFERASE"/>
    <property type="match status" value="1"/>
</dbReference>
<reference evidence="2 3" key="1">
    <citation type="journal article" date="2019" name="Genome Biol. Evol.">
        <title>The Rhododendron genome and chromosomal organization provide insight into shared whole-genome duplications across the heath family (Ericaceae).</title>
        <authorList>
            <person name="Soza V.L."/>
            <person name="Lindsley D."/>
            <person name="Waalkes A."/>
            <person name="Ramage E."/>
            <person name="Patwardhan R.P."/>
            <person name="Burton J.N."/>
            <person name="Adey A."/>
            <person name="Kumar A."/>
            <person name="Qiu R."/>
            <person name="Shendure J."/>
            <person name="Hall B."/>
        </authorList>
    </citation>
    <scope>NUCLEOTIDE SEQUENCE [LARGE SCALE GENOMIC DNA]</scope>
    <source>
        <strain evidence="2">RSF 1966-606</strain>
    </source>
</reference>